<evidence type="ECO:0000313" key="3">
    <source>
        <dbReference type="Proteomes" id="UP000007797"/>
    </source>
</evidence>
<dbReference type="OMA" id="GFNSHIT"/>
<reference evidence="3" key="1">
    <citation type="journal article" date="2011" name="Genome Res.">
        <title>Phylogeny-wide analysis of social amoeba genomes highlights ancient origins for complex intercellular communication.</title>
        <authorList>
            <person name="Heidel A.J."/>
            <person name="Lawal H.M."/>
            <person name="Felder M."/>
            <person name="Schilde C."/>
            <person name="Helps N.R."/>
            <person name="Tunggal B."/>
            <person name="Rivero F."/>
            <person name="John U."/>
            <person name="Schleicher M."/>
            <person name="Eichinger L."/>
            <person name="Platzer M."/>
            <person name="Noegel A.A."/>
            <person name="Schaap P."/>
            <person name="Gloeckner G."/>
        </authorList>
    </citation>
    <scope>NUCLEOTIDE SEQUENCE [LARGE SCALE GENOMIC DNA]</scope>
    <source>
        <strain evidence="3">SH3</strain>
    </source>
</reference>
<gene>
    <name evidence="2" type="ORF">DFA_09928</name>
</gene>
<dbReference type="KEGG" id="dfa:DFA_09928"/>
<dbReference type="Proteomes" id="UP000007797">
    <property type="component" value="Unassembled WGS sequence"/>
</dbReference>
<dbReference type="EMBL" id="GL883026">
    <property type="protein sequence ID" value="EGG15104.1"/>
    <property type="molecule type" value="Genomic_DNA"/>
</dbReference>
<dbReference type="GeneID" id="14867771"/>
<evidence type="ECO:0000256" key="1">
    <source>
        <dbReference type="SAM" id="Phobius"/>
    </source>
</evidence>
<evidence type="ECO:0000313" key="2">
    <source>
        <dbReference type="EMBL" id="EGG15104.1"/>
    </source>
</evidence>
<dbReference type="RefSeq" id="XP_004351824.1">
    <property type="nucleotide sequence ID" value="XM_004351772.1"/>
</dbReference>
<protein>
    <recommendedName>
        <fullName evidence="4">Transmembrane protein</fullName>
    </recommendedName>
</protein>
<dbReference type="AlphaFoldDB" id="F4Q8T5"/>
<evidence type="ECO:0008006" key="4">
    <source>
        <dbReference type="Google" id="ProtNLM"/>
    </source>
</evidence>
<keyword evidence="3" id="KW-1185">Reference proteome</keyword>
<keyword evidence="1" id="KW-0472">Membrane</keyword>
<feature type="transmembrane region" description="Helical" evidence="1">
    <location>
        <begin position="75"/>
        <end position="94"/>
    </location>
</feature>
<sequence>MAKHTVIEKSLGGFEKEYPSILEGLIDPLDYKLILHGFNSHITFFRFRMINFFITFIISLIPLVIFLVVNNHMQALITGSLGSLNIIFFVIYLITANRRINKVFNKRVLRLSDRYAKAGISFSLEPKREHCGCFSTLILNIYAYDLEIQVNKASDNNNNSYYNDKSVGHGAILIN</sequence>
<keyword evidence="1" id="KW-1133">Transmembrane helix</keyword>
<dbReference type="OrthoDB" id="10625871at2759"/>
<name>F4Q8T5_CACFS</name>
<accession>F4Q8T5</accession>
<keyword evidence="1" id="KW-0812">Transmembrane</keyword>
<organism evidence="2 3">
    <name type="scientific">Cavenderia fasciculata</name>
    <name type="common">Slime mold</name>
    <name type="synonym">Dictyostelium fasciculatum</name>
    <dbReference type="NCBI Taxonomy" id="261658"/>
    <lineage>
        <taxon>Eukaryota</taxon>
        <taxon>Amoebozoa</taxon>
        <taxon>Evosea</taxon>
        <taxon>Eumycetozoa</taxon>
        <taxon>Dictyostelia</taxon>
        <taxon>Acytosteliales</taxon>
        <taxon>Cavenderiaceae</taxon>
        <taxon>Cavenderia</taxon>
    </lineage>
</organism>
<proteinExistence type="predicted"/>
<feature type="transmembrane region" description="Helical" evidence="1">
    <location>
        <begin position="49"/>
        <end position="69"/>
    </location>
</feature>